<comment type="caution">
    <text evidence="1">The sequence shown here is derived from an EMBL/GenBank/DDBJ whole genome shotgun (WGS) entry which is preliminary data.</text>
</comment>
<evidence type="ECO:0000313" key="1">
    <source>
        <dbReference type="EMBL" id="CCQ89781.1"/>
    </source>
</evidence>
<proteinExistence type="predicted"/>
<accession>M1Z9E5</accession>
<organism evidence="1 2">
    <name type="scientific">Nitrospina gracilis (strain 3/211)</name>
    <dbReference type="NCBI Taxonomy" id="1266370"/>
    <lineage>
        <taxon>Bacteria</taxon>
        <taxon>Pseudomonadati</taxon>
        <taxon>Nitrospinota/Tectimicrobiota group</taxon>
        <taxon>Nitrospinota</taxon>
        <taxon>Nitrospinia</taxon>
        <taxon>Nitrospinales</taxon>
        <taxon>Nitrospinaceae</taxon>
        <taxon>Nitrospina</taxon>
    </lineage>
</organism>
<dbReference type="AlphaFoldDB" id="M1Z9E5"/>
<dbReference type="InParanoid" id="M1Z9E5"/>
<dbReference type="EMBL" id="CAQJ01000019">
    <property type="protein sequence ID" value="CCQ89781.1"/>
    <property type="molecule type" value="Genomic_DNA"/>
</dbReference>
<sequence length="64" mass="7933">MERKRKKEFSVTSPGSYRYYKFDFQRTSEPPVIRIYEIELFGKQSEDQLRKLEEWDFFAWENDG</sequence>
<evidence type="ECO:0000313" key="2">
    <source>
        <dbReference type="Proteomes" id="UP000011704"/>
    </source>
</evidence>
<name>M1Z9E5_NITG3</name>
<reference evidence="1 2" key="1">
    <citation type="journal article" date="2013" name="Front. Microbiol.">
        <title>The genome of Nitrospina gracilis illuminates the metabolism and evolution of the major marine nitrite oxidizer.</title>
        <authorList>
            <person name="Luecker S."/>
            <person name="Nowka B."/>
            <person name="Rattei T."/>
            <person name="Spieck E."/>
            <person name="and Daims H."/>
        </authorList>
    </citation>
    <scope>NUCLEOTIDE SEQUENCE [LARGE SCALE GENOMIC DNA]</scope>
    <source>
        <strain evidence="1 2">3/211</strain>
    </source>
</reference>
<keyword evidence="2" id="KW-1185">Reference proteome</keyword>
<dbReference type="Proteomes" id="UP000011704">
    <property type="component" value="Unassembled WGS sequence"/>
</dbReference>
<dbReference type="STRING" id="1266370.NITGR_170038"/>
<gene>
    <name evidence="1" type="ORF">NITGR_170038</name>
</gene>
<protein>
    <submittedName>
        <fullName evidence="1">Uncharacterized protein</fullName>
    </submittedName>
</protein>
<dbReference type="HOGENOM" id="CLU_2863222_0_0_0"/>